<proteinExistence type="predicted"/>
<reference evidence="2 3" key="2">
    <citation type="submission" date="2018-11" db="EMBL/GenBank/DDBJ databases">
        <authorList>
            <consortium name="Pathogen Informatics"/>
        </authorList>
    </citation>
    <scope>NUCLEOTIDE SEQUENCE [LARGE SCALE GENOMIC DNA]</scope>
</reference>
<protein>
    <submittedName>
        <fullName evidence="4">WD_REPEATS_REGION domain-containing protein</fullName>
    </submittedName>
</protein>
<reference evidence="4" key="1">
    <citation type="submission" date="2017-02" db="UniProtKB">
        <authorList>
            <consortium name="WormBaseParasite"/>
        </authorList>
    </citation>
    <scope>IDENTIFICATION</scope>
</reference>
<dbReference type="OrthoDB" id="18388at2759"/>
<dbReference type="InterPro" id="IPR037379">
    <property type="entry name" value="WDR74/Nsa1"/>
</dbReference>
<dbReference type="Pfam" id="PF00400">
    <property type="entry name" value="WD40"/>
    <property type="match status" value="1"/>
</dbReference>
<evidence type="ECO:0000313" key="2">
    <source>
        <dbReference type="EMBL" id="VDK50989.1"/>
    </source>
</evidence>
<dbReference type="WBParaSite" id="ASIM_0001452901-mRNA-1">
    <property type="protein sequence ID" value="ASIM_0001452901-mRNA-1"/>
    <property type="gene ID" value="ASIM_0001452901"/>
</dbReference>
<feature type="region of interest" description="Disordered" evidence="1">
    <location>
        <begin position="337"/>
        <end position="467"/>
    </location>
</feature>
<dbReference type="GO" id="GO:0042273">
    <property type="term" value="P:ribosomal large subunit biogenesis"/>
    <property type="evidence" value="ECO:0007669"/>
    <property type="project" value="InterPro"/>
</dbReference>
<dbReference type="GO" id="GO:0030687">
    <property type="term" value="C:preribosome, large subunit precursor"/>
    <property type="evidence" value="ECO:0007669"/>
    <property type="project" value="TreeGrafter"/>
</dbReference>
<evidence type="ECO:0000313" key="3">
    <source>
        <dbReference type="Proteomes" id="UP000267096"/>
    </source>
</evidence>
<dbReference type="PANTHER" id="PTHR16038:SF4">
    <property type="entry name" value="WD REPEAT-CONTAINING PROTEIN 74"/>
    <property type="match status" value="1"/>
</dbReference>
<feature type="compositionally biased region" description="Polar residues" evidence="1">
    <location>
        <begin position="431"/>
        <end position="446"/>
    </location>
</feature>
<dbReference type="SMART" id="SM00320">
    <property type="entry name" value="WD40"/>
    <property type="match status" value="4"/>
</dbReference>
<evidence type="ECO:0000313" key="4">
    <source>
        <dbReference type="WBParaSite" id="ASIM_0001452901-mRNA-1"/>
    </source>
</evidence>
<dbReference type="InterPro" id="IPR001680">
    <property type="entry name" value="WD40_rpt"/>
</dbReference>
<evidence type="ECO:0000256" key="1">
    <source>
        <dbReference type="SAM" id="MobiDB-lite"/>
    </source>
</evidence>
<dbReference type="EMBL" id="UYRR01031554">
    <property type="protein sequence ID" value="VDK50989.1"/>
    <property type="molecule type" value="Genomic_DNA"/>
</dbReference>
<dbReference type="Proteomes" id="UP000267096">
    <property type="component" value="Unassembled WGS sequence"/>
</dbReference>
<dbReference type="InterPro" id="IPR036322">
    <property type="entry name" value="WD40_repeat_dom_sf"/>
</dbReference>
<feature type="compositionally biased region" description="Basic and acidic residues" evidence="1">
    <location>
        <begin position="378"/>
        <end position="418"/>
    </location>
</feature>
<dbReference type="SUPFAM" id="SSF50978">
    <property type="entry name" value="WD40 repeat-like"/>
    <property type="match status" value="1"/>
</dbReference>
<accession>A0A0M3K106</accession>
<gene>
    <name evidence="2" type="ORF">ASIM_LOCUS13939</name>
</gene>
<feature type="compositionally biased region" description="Acidic residues" evidence="1">
    <location>
        <begin position="339"/>
        <end position="360"/>
    </location>
</feature>
<dbReference type="AlphaFoldDB" id="A0A0M3K106"/>
<dbReference type="GO" id="GO:0005730">
    <property type="term" value="C:nucleolus"/>
    <property type="evidence" value="ECO:0007669"/>
    <property type="project" value="InterPro"/>
</dbReference>
<organism evidence="4">
    <name type="scientific">Anisakis simplex</name>
    <name type="common">Herring worm</name>
    <dbReference type="NCBI Taxonomy" id="6269"/>
    <lineage>
        <taxon>Eukaryota</taxon>
        <taxon>Metazoa</taxon>
        <taxon>Ecdysozoa</taxon>
        <taxon>Nematoda</taxon>
        <taxon>Chromadorea</taxon>
        <taxon>Rhabditida</taxon>
        <taxon>Spirurina</taxon>
        <taxon>Ascaridomorpha</taxon>
        <taxon>Ascaridoidea</taxon>
        <taxon>Anisakidae</taxon>
        <taxon>Anisakis</taxon>
        <taxon>Anisakis simplex complex</taxon>
    </lineage>
</organism>
<sequence length="467" mass="52723">MDCFTGASSGALKGVCFSDGTFKNINSINELNAKCDEITSMCWSGASDQTEVLTAQMDRHLRLYDTVNDKRSSLFKVDGGTGPVKGLHVTNGGSSIVTAVESGEVCVWNEEGAKLSELNAGSDLLVMTNNSIHNQQYATGGIENPLKVWDIEHGQKIFTAKNVRPDNLQLRVPIWDTDIRFMNESQNIVTTTGKHQIRVYDPRSQRRPVKEMEWLEEPITAMTLCNSQMHIVAGNSKGEMALFDLRNKLRVVCKLKGCSGSVRGIDAHPASPLVASCSIDRFVRLHDFNSKKLIKKVYCKARLNKLLMKNDISIMDKREKVNKEELDEYDETWRKIEEGGEVGDNSDDFEASMSSEDETLWNDMRERVQHGQKRKKNKLNDHGDERVLAKKGKTDDRNKRKFASENENVDVKRNKKEGSVQVSEDIIAKSTALNQSSEKTRSNSSKRFADNNWIDTEHESKRFHKDV</sequence>
<dbReference type="InterPro" id="IPR015943">
    <property type="entry name" value="WD40/YVTN_repeat-like_dom_sf"/>
</dbReference>
<keyword evidence="3" id="KW-1185">Reference proteome</keyword>
<name>A0A0M3K106_ANISI</name>
<dbReference type="PANTHER" id="PTHR16038">
    <property type="entry name" value="NOP SEVEN ASSOCIATED PROTEIN 1"/>
    <property type="match status" value="1"/>
</dbReference>
<feature type="compositionally biased region" description="Basic and acidic residues" evidence="1">
    <location>
        <begin position="455"/>
        <end position="467"/>
    </location>
</feature>
<dbReference type="Gene3D" id="2.130.10.10">
    <property type="entry name" value="YVTN repeat-like/Quinoprotein amine dehydrogenase"/>
    <property type="match status" value="2"/>
</dbReference>